<feature type="repeat" description="PPR" evidence="3">
    <location>
        <begin position="401"/>
        <end position="435"/>
    </location>
</feature>
<dbReference type="PANTHER" id="PTHR47926">
    <property type="entry name" value="PENTATRICOPEPTIDE REPEAT-CONTAINING PROTEIN"/>
    <property type="match status" value="1"/>
</dbReference>
<dbReference type="Pfam" id="PF20431">
    <property type="entry name" value="E_motif"/>
    <property type="match status" value="1"/>
</dbReference>
<feature type="repeat" description="PPR" evidence="3">
    <location>
        <begin position="463"/>
        <end position="493"/>
    </location>
</feature>
<dbReference type="Pfam" id="PF13041">
    <property type="entry name" value="PPR_2"/>
    <property type="match status" value="4"/>
</dbReference>
<reference evidence="5 6" key="1">
    <citation type="journal article" date="2021" name="Nat. Plants">
        <title>The Taxus genome provides insights into paclitaxel biosynthesis.</title>
        <authorList>
            <person name="Xiong X."/>
            <person name="Gou J."/>
            <person name="Liao Q."/>
            <person name="Li Y."/>
            <person name="Zhou Q."/>
            <person name="Bi G."/>
            <person name="Li C."/>
            <person name="Du R."/>
            <person name="Wang X."/>
            <person name="Sun T."/>
            <person name="Guo L."/>
            <person name="Liang H."/>
            <person name="Lu P."/>
            <person name="Wu Y."/>
            <person name="Zhang Z."/>
            <person name="Ro D.K."/>
            <person name="Shang Y."/>
            <person name="Huang S."/>
            <person name="Yan J."/>
        </authorList>
    </citation>
    <scope>NUCLEOTIDE SEQUENCE [LARGE SCALE GENOMIC DNA]</scope>
    <source>
        <strain evidence="5">Ta-2019</strain>
    </source>
</reference>
<dbReference type="InterPro" id="IPR002885">
    <property type="entry name" value="PPR_rpt"/>
</dbReference>
<dbReference type="Proteomes" id="UP000824469">
    <property type="component" value="Unassembled WGS sequence"/>
</dbReference>
<dbReference type="GO" id="GO:0009451">
    <property type="term" value="P:RNA modification"/>
    <property type="evidence" value="ECO:0007669"/>
    <property type="project" value="InterPro"/>
</dbReference>
<feature type="repeat" description="PPR" evidence="3">
    <location>
        <begin position="137"/>
        <end position="171"/>
    </location>
</feature>
<dbReference type="FunFam" id="1.25.40.10:FF:001093">
    <property type="entry name" value="Pentatricopeptide repeat-containing protein At2g34400"/>
    <property type="match status" value="1"/>
</dbReference>
<feature type="repeat" description="PPR" evidence="3">
    <location>
        <begin position="595"/>
        <end position="629"/>
    </location>
</feature>
<dbReference type="Pfam" id="PF14432">
    <property type="entry name" value="DYW_deaminase"/>
    <property type="match status" value="1"/>
</dbReference>
<dbReference type="InterPro" id="IPR046848">
    <property type="entry name" value="E_motif"/>
</dbReference>
<feature type="repeat" description="PPR" evidence="3">
    <location>
        <begin position="564"/>
        <end position="594"/>
    </location>
</feature>
<dbReference type="InterPro" id="IPR046849">
    <property type="entry name" value="E2_motif"/>
</dbReference>
<evidence type="ECO:0000256" key="2">
    <source>
        <dbReference type="ARBA" id="ARBA00022737"/>
    </source>
</evidence>
<sequence>MVPRSKTNGLFDYYCGRRRIILNNNTRRNYNHTMPSTGNLNLDLTTFSREGRLKEALHILLTTHSPPVNSNAYIHLLNTCIANNALSQGKQIHSFITHRGFAFATNTFFQNKVINMYVKCGTLVDARKVFDEMTARDGFSWNVIIAAYRRHGYPHEALALFHQMQQTGVQPDQFTFASILPACAKIGALEEGIVIHQCIIEIGFWPDVLVASALVDMYAKCGSVQKAKELFDKMPQRNVVSWNAMISGYVQNGVLDEAFRHFQEMPGRDMVSWNVMITGYAQNGVLDEAYRLFNEMPVRNVVSWNAMIAGYAQNGLVVKALETFKKMQLVGVKPNSTTFASILPACAKIRALYQGMDIHQSIIESAVLSDVVAVSALIDMYAKCGSIQKARELFDKMPHRNVFSWNAMIAGYAQNGILDEALTFFKTMPQRNVVSWNAMITGYAQNGVLDESLRLFEKMPLRNMVSWNAMIAAYAQHGVLSEALRLFNEMPERNVVSWTTMIAGYTRNGFVEKALEAFKQMQSAGVKPNPMTFVSILPACAKMGALEQGMNIHQRVIEYGFLSDVLITSALVDMYAKCGSIHKARELFDKMPRRNVVSWTAIIAGYAMHGFRKDALKLFALMKHSGTYPDHVSLVCVLFACSHVGLVDEGCKYFSGMSKSFCIMPTMDHYVCMVDLLGRARYLEEALNFIIKMPIKPLLVVWMCLLGACRSHKNIGLGVFIATLFFELDPQNAAPYVLLSNIYAEMGRWGDVQKVRKSMKDRGIIKIPGCSWIEVDKTVHAFSVGDRSHPQTQEIYEKLEKLSQKMKVAGYSPNSRHVLIDVEGEEKELFLCHHSEKLAIAFGLLNMSPGTTIRVVKNLRVCIDCHTATKFISNIIAREIVVRDANRFHHFKQGQCSCGDYW</sequence>
<dbReference type="GO" id="GO:0048731">
    <property type="term" value="P:system development"/>
    <property type="evidence" value="ECO:0007669"/>
    <property type="project" value="UniProtKB-ARBA"/>
</dbReference>
<gene>
    <name evidence="5" type="ORF">KI387_029231</name>
</gene>
<dbReference type="PANTHER" id="PTHR47926:SF347">
    <property type="entry name" value="PENTATRICOPEPTIDE REPEAT-CONTAINING PROTEIN"/>
    <property type="match status" value="1"/>
</dbReference>
<evidence type="ECO:0000256" key="1">
    <source>
        <dbReference type="ARBA" id="ARBA00006643"/>
    </source>
</evidence>
<protein>
    <recommendedName>
        <fullName evidence="4">DYW domain-containing protein</fullName>
    </recommendedName>
</protein>
<dbReference type="AlphaFoldDB" id="A0AA38F9M7"/>
<feature type="repeat" description="PPR" evidence="3">
    <location>
        <begin position="300"/>
        <end position="334"/>
    </location>
</feature>
<keyword evidence="2" id="KW-0677">Repeat</keyword>
<name>A0AA38F9M7_TAXCH</name>
<comment type="caution">
    <text evidence="5">The sequence shown here is derived from an EMBL/GenBank/DDBJ whole genome shotgun (WGS) entry which is preliminary data.</text>
</comment>
<dbReference type="FunFam" id="1.25.40.10:FF:000125">
    <property type="entry name" value="Pentatricopeptide repeat-containing protein"/>
    <property type="match status" value="1"/>
</dbReference>
<dbReference type="InterPro" id="IPR032867">
    <property type="entry name" value="DYW_dom"/>
</dbReference>
<proteinExistence type="inferred from homology"/>
<evidence type="ECO:0000259" key="4">
    <source>
        <dbReference type="Pfam" id="PF14432"/>
    </source>
</evidence>
<evidence type="ECO:0000313" key="5">
    <source>
        <dbReference type="EMBL" id="KAH9297549.1"/>
    </source>
</evidence>
<dbReference type="InterPro" id="IPR046960">
    <property type="entry name" value="PPR_At4g14850-like_plant"/>
</dbReference>
<dbReference type="InterPro" id="IPR011990">
    <property type="entry name" value="TPR-like_helical_dom_sf"/>
</dbReference>
<accession>A0AA38F9M7</accession>
<feature type="repeat" description="PPR" evidence="3">
    <location>
        <begin position="494"/>
        <end position="528"/>
    </location>
</feature>
<dbReference type="FunFam" id="1.25.40.10:FF:000333">
    <property type="entry name" value="Pentatricopeptide repeat-containing protein"/>
    <property type="match status" value="2"/>
</dbReference>
<dbReference type="OMA" id="QANADDH"/>
<dbReference type="Pfam" id="PF20430">
    <property type="entry name" value="Eplus_motif"/>
    <property type="match status" value="1"/>
</dbReference>
<evidence type="ECO:0000313" key="6">
    <source>
        <dbReference type="Proteomes" id="UP000824469"/>
    </source>
</evidence>
<dbReference type="Gene3D" id="1.25.40.10">
    <property type="entry name" value="Tetratricopeptide repeat domain"/>
    <property type="match status" value="6"/>
</dbReference>
<dbReference type="NCBIfam" id="TIGR00756">
    <property type="entry name" value="PPR"/>
    <property type="match status" value="12"/>
</dbReference>
<keyword evidence="6" id="KW-1185">Reference proteome</keyword>
<dbReference type="EMBL" id="JAHRHJ020000010">
    <property type="protein sequence ID" value="KAH9297549.1"/>
    <property type="molecule type" value="Genomic_DNA"/>
</dbReference>
<comment type="similarity">
    <text evidence="1">Belongs to the PPR family. PCMP-H subfamily.</text>
</comment>
<dbReference type="FunFam" id="1.25.40.10:FF:000607">
    <property type="entry name" value="Pentatricopeptide repeat-containing protein, mitochondrial"/>
    <property type="match status" value="1"/>
</dbReference>
<dbReference type="Pfam" id="PF12854">
    <property type="entry name" value="PPR_1"/>
    <property type="match status" value="1"/>
</dbReference>
<feature type="domain" description="DYW" evidence="4">
    <location>
        <begin position="810"/>
        <end position="902"/>
    </location>
</feature>
<dbReference type="PROSITE" id="PS51375">
    <property type="entry name" value="PPR"/>
    <property type="match status" value="10"/>
</dbReference>
<feature type="repeat" description="PPR" evidence="3">
    <location>
        <begin position="370"/>
        <end position="400"/>
    </location>
</feature>
<dbReference type="GO" id="GO:0008270">
    <property type="term" value="F:zinc ion binding"/>
    <property type="evidence" value="ECO:0007669"/>
    <property type="project" value="InterPro"/>
</dbReference>
<feature type="repeat" description="PPR" evidence="3">
    <location>
        <begin position="238"/>
        <end position="272"/>
    </location>
</feature>
<feature type="repeat" description="PPR" evidence="3">
    <location>
        <begin position="207"/>
        <end position="237"/>
    </location>
</feature>
<evidence type="ECO:0000256" key="3">
    <source>
        <dbReference type="PROSITE-ProRule" id="PRU00708"/>
    </source>
</evidence>
<organism evidence="5 6">
    <name type="scientific">Taxus chinensis</name>
    <name type="common">Chinese yew</name>
    <name type="synonym">Taxus wallichiana var. chinensis</name>
    <dbReference type="NCBI Taxonomy" id="29808"/>
    <lineage>
        <taxon>Eukaryota</taxon>
        <taxon>Viridiplantae</taxon>
        <taxon>Streptophyta</taxon>
        <taxon>Embryophyta</taxon>
        <taxon>Tracheophyta</taxon>
        <taxon>Spermatophyta</taxon>
        <taxon>Pinopsida</taxon>
        <taxon>Pinidae</taxon>
        <taxon>Conifers II</taxon>
        <taxon>Cupressales</taxon>
        <taxon>Taxaceae</taxon>
        <taxon>Taxus</taxon>
    </lineage>
</organism>
<dbReference type="Pfam" id="PF01535">
    <property type="entry name" value="PPR"/>
    <property type="match status" value="7"/>
</dbReference>
<dbReference type="GO" id="GO:0003723">
    <property type="term" value="F:RNA binding"/>
    <property type="evidence" value="ECO:0007669"/>
    <property type="project" value="InterPro"/>
</dbReference>
<dbReference type="FunFam" id="1.25.40.10:FF:000344">
    <property type="entry name" value="Pentatricopeptide repeat-containing protein"/>
    <property type="match status" value="1"/>
</dbReference>